<dbReference type="Proteomes" id="UP001438707">
    <property type="component" value="Unassembled WGS sequence"/>
</dbReference>
<feature type="coiled-coil region" evidence="1">
    <location>
        <begin position="197"/>
        <end position="252"/>
    </location>
</feature>
<protein>
    <submittedName>
        <fullName evidence="3">Uncharacterized protein</fullName>
    </submittedName>
</protein>
<dbReference type="AlphaFoldDB" id="A0AAW1S0S8"/>
<evidence type="ECO:0000313" key="4">
    <source>
        <dbReference type="Proteomes" id="UP001438707"/>
    </source>
</evidence>
<accession>A0AAW1S0S8</accession>
<evidence type="ECO:0000256" key="1">
    <source>
        <dbReference type="SAM" id="Coils"/>
    </source>
</evidence>
<feature type="region of interest" description="Disordered" evidence="2">
    <location>
        <begin position="275"/>
        <end position="298"/>
    </location>
</feature>
<reference evidence="3 4" key="1">
    <citation type="journal article" date="2024" name="Nat. Commun.">
        <title>Phylogenomics reveals the evolutionary origins of lichenization in chlorophyte algae.</title>
        <authorList>
            <person name="Puginier C."/>
            <person name="Libourel C."/>
            <person name="Otte J."/>
            <person name="Skaloud P."/>
            <person name="Haon M."/>
            <person name="Grisel S."/>
            <person name="Petersen M."/>
            <person name="Berrin J.G."/>
            <person name="Delaux P.M."/>
            <person name="Dal Grande F."/>
            <person name="Keller J."/>
        </authorList>
    </citation>
    <scope>NUCLEOTIDE SEQUENCE [LARGE SCALE GENOMIC DNA]</scope>
    <source>
        <strain evidence="3 4">SAG 2145</strain>
    </source>
</reference>
<evidence type="ECO:0000313" key="3">
    <source>
        <dbReference type="EMBL" id="KAK9838931.1"/>
    </source>
</evidence>
<feature type="compositionally biased region" description="Polar residues" evidence="2">
    <location>
        <begin position="280"/>
        <end position="297"/>
    </location>
</feature>
<dbReference type="EMBL" id="JALJOS010000005">
    <property type="protein sequence ID" value="KAK9838931.1"/>
    <property type="molecule type" value="Genomic_DNA"/>
</dbReference>
<sequence length="526" mass="58926">MQLRRPAPGLDPILQEAFVESWLDIQTQPAAVDKTLPDTALQRGLASCGISRAQLLQKGLSNAQIASLHRAIFVHTAAFQDVINQLLYGCADKPKIVSDIQRAIHFITGHCAEPCSQAMLAALGKDFKEQQNRLIEADASVAEMTSTAGEMQALLSWLTAAHAQESAARQAFEHQTEGLKKEMSALQYAQGGMQAELQMWKERHRSLEEQISALQDSQSTMLDAQDVLRASRTQLQKRCDRQKEVHEALMEEVWSLTNRFVDRIEAVRPMQLPRFPGMLSPSTQEAAPARQSSSPSEATRARLSQYEDAEKLKADITRQQQQLESGQVRIEGQLSSVNFMVEDWDDAASPLQTSQPVQNAVQLLKWADQGLERICMAITTMRVEESHASAANEVQTSRLGQLDLENRALQRTIADLRWRMARQMTEHDAARTNQAAVDDDSPRLRRYDSASSVTLGALAHQLSISSKEGRLAYDLRSFLQERDMLRHKLQEEVQQMKAYKAALQEAAAIIAQHDWQTTLRRTTPPA</sequence>
<gene>
    <name evidence="3" type="ORF">WJX74_006125</name>
</gene>
<keyword evidence="1" id="KW-0175">Coiled coil</keyword>
<name>A0AAW1S0S8_9CHLO</name>
<organism evidence="3 4">
    <name type="scientific">Apatococcus lobatus</name>
    <dbReference type="NCBI Taxonomy" id="904363"/>
    <lineage>
        <taxon>Eukaryota</taxon>
        <taxon>Viridiplantae</taxon>
        <taxon>Chlorophyta</taxon>
        <taxon>core chlorophytes</taxon>
        <taxon>Trebouxiophyceae</taxon>
        <taxon>Chlorellales</taxon>
        <taxon>Chlorellaceae</taxon>
        <taxon>Apatococcus</taxon>
    </lineage>
</organism>
<feature type="coiled-coil region" evidence="1">
    <location>
        <begin position="482"/>
        <end position="509"/>
    </location>
</feature>
<keyword evidence="4" id="KW-1185">Reference proteome</keyword>
<evidence type="ECO:0000256" key="2">
    <source>
        <dbReference type="SAM" id="MobiDB-lite"/>
    </source>
</evidence>
<comment type="caution">
    <text evidence="3">The sequence shown here is derived from an EMBL/GenBank/DDBJ whole genome shotgun (WGS) entry which is preliminary data.</text>
</comment>
<proteinExistence type="predicted"/>